<gene>
    <name evidence="4" type="primary">proC</name>
    <name evidence="6" type="ORF">A0U93_09205</name>
</gene>
<evidence type="ECO:0000313" key="7">
    <source>
        <dbReference type="Proteomes" id="UP000188604"/>
    </source>
</evidence>
<evidence type="ECO:0000256" key="2">
    <source>
        <dbReference type="ARBA" id="ARBA00022857"/>
    </source>
</evidence>
<comment type="function">
    <text evidence="4">Catalyzes the reduction of 1-pyrroline-5-carboxylate (PCA) to L-proline.</text>
</comment>
<dbReference type="Gene3D" id="1.10.3730.10">
    <property type="entry name" value="ProC C-terminal domain-like"/>
    <property type="match status" value="1"/>
</dbReference>
<dbReference type="EMBL" id="CP014691">
    <property type="protein sequence ID" value="AQS88092.1"/>
    <property type="molecule type" value="Genomic_DNA"/>
</dbReference>
<comment type="catalytic activity">
    <reaction evidence="4">
        <text>L-proline + NAD(+) = (S)-1-pyrroline-5-carboxylate + NADH + 2 H(+)</text>
        <dbReference type="Rhea" id="RHEA:14105"/>
        <dbReference type="ChEBI" id="CHEBI:15378"/>
        <dbReference type="ChEBI" id="CHEBI:17388"/>
        <dbReference type="ChEBI" id="CHEBI:57540"/>
        <dbReference type="ChEBI" id="CHEBI:57945"/>
        <dbReference type="ChEBI" id="CHEBI:60039"/>
        <dbReference type="EC" id="1.5.1.2"/>
    </reaction>
</comment>
<evidence type="ECO:0000256" key="5">
    <source>
        <dbReference type="NCBIfam" id="TIGR00112"/>
    </source>
</evidence>
<evidence type="ECO:0000313" key="6">
    <source>
        <dbReference type="EMBL" id="AQS88092.1"/>
    </source>
</evidence>
<dbReference type="Pfam" id="PF03807">
    <property type="entry name" value="F420_oxidored"/>
    <property type="match status" value="1"/>
</dbReference>
<dbReference type="PANTHER" id="PTHR11645:SF0">
    <property type="entry name" value="PYRROLINE-5-CARBOXYLATE REDUCTASE 3"/>
    <property type="match status" value="1"/>
</dbReference>
<keyword evidence="4" id="KW-0963">Cytoplasm</keyword>
<dbReference type="InterPro" id="IPR028939">
    <property type="entry name" value="P5C_Rdtase_cat_N"/>
</dbReference>
<keyword evidence="4" id="KW-0641">Proline biosynthesis</keyword>
<dbReference type="GO" id="GO:0005737">
    <property type="term" value="C:cytoplasm"/>
    <property type="evidence" value="ECO:0007669"/>
    <property type="project" value="UniProtKB-SubCell"/>
</dbReference>
<dbReference type="RefSeq" id="WP_077807114.1">
    <property type="nucleotide sequence ID" value="NZ_BJXS01000007.1"/>
</dbReference>
<dbReference type="SUPFAM" id="SSF51735">
    <property type="entry name" value="NAD(P)-binding Rossmann-fold domains"/>
    <property type="match status" value="1"/>
</dbReference>
<dbReference type="InterPro" id="IPR000304">
    <property type="entry name" value="Pyrroline-COOH_reductase"/>
</dbReference>
<dbReference type="FunFam" id="1.10.3730.10:FF:000001">
    <property type="entry name" value="Pyrroline-5-carboxylate reductase"/>
    <property type="match status" value="1"/>
</dbReference>
<proteinExistence type="inferred from homology"/>
<dbReference type="PIRSF" id="PIRSF000193">
    <property type="entry name" value="Pyrrol-5-carb_rd"/>
    <property type="match status" value="1"/>
</dbReference>
<dbReference type="InterPro" id="IPR029036">
    <property type="entry name" value="P5CR_dimer"/>
</dbReference>
<dbReference type="GO" id="GO:0055129">
    <property type="term" value="P:L-proline biosynthetic process"/>
    <property type="evidence" value="ECO:0007669"/>
    <property type="project" value="UniProtKB-UniRule"/>
</dbReference>
<dbReference type="UniPathway" id="UPA00098">
    <property type="reaction ID" value="UER00361"/>
</dbReference>
<dbReference type="HAMAP" id="MF_01925">
    <property type="entry name" value="P5C_reductase"/>
    <property type="match status" value="1"/>
</dbReference>
<reference evidence="6 7" key="1">
    <citation type="submission" date="2016-03" db="EMBL/GenBank/DDBJ databases">
        <title>Acetic acid bacteria sequencing.</title>
        <authorList>
            <person name="Brandt J."/>
            <person name="Jakob F."/>
            <person name="Vogel R.F."/>
        </authorList>
    </citation>
    <scope>NUCLEOTIDE SEQUENCE [LARGE SCALE GENOMIC DNA]</scope>
    <source>
        <strain evidence="6 7">NBRC 101099</strain>
    </source>
</reference>
<dbReference type="GO" id="GO:0004735">
    <property type="term" value="F:pyrroline-5-carboxylate reductase activity"/>
    <property type="evidence" value="ECO:0007669"/>
    <property type="project" value="UniProtKB-UniRule"/>
</dbReference>
<dbReference type="AlphaFoldDB" id="A0A1U9KQU1"/>
<dbReference type="EC" id="1.5.1.2" evidence="4 5"/>
<dbReference type="OrthoDB" id="9805754at2"/>
<dbReference type="InterPro" id="IPR008927">
    <property type="entry name" value="6-PGluconate_DH-like_C_sf"/>
</dbReference>
<dbReference type="STRING" id="320497.A0U93_09205"/>
<comment type="similarity">
    <text evidence="1 4">Belongs to the pyrroline-5-carboxylate reductase family.</text>
</comment>
<name>A0A1U9KQU1_9PROT</name>
<comment type="pathway">
    <text evidence="4">Amino-acid biosynthesis; L-proline biosynthesis; L-proline from L-glutamate 5-semialdehyde: step 1/1.</text>
</comment>
<dbReference type="Gene3D" id="3.40.50.720">
    <property type="entry name" value="NAD(P)-binding Rossmann-like Domain"/>
    <property type="match status" value="1"/>
</dbReference>
<dbReference type="Pfam" id="PF14748">
    <property type="entry name" value="P5CR_dimer"/>
    <property type="match status" value="1"/>
</dbReference>
<dbReference type="SUPFAM" id="SSF48179">
    <property type="entry name" value="6-phosphogluconate dehydrogenase C-terminal domain-like"/>
    <property type="match status" value="1"/>
</dbReference>
<evidence type="ECO:0000256" key="4">
    <source>
        <dbReference type="HAMAP-Rule" id="MF_01925"/>
    </source>
</evidence>
<organism evidence="6 7">
    <name type="scientific">Neoasaia chiangmaiensis</name>
    <dbReference type="NCBI Taxonomy" id="320497"/>
    <lineage>
        <taxon>Bacteria</taxon>
        <taxon>Pseudomonadati</taxon>
        <taxon>Pseudomonadota</taxon>
        <taxon>Alphaproteobacteria</taxon>
        <taxon>Acetobacterales</taxon>
        <taxon>Acetobacteraceae</taxon>
        <taxon>Neoasaia</taxon>
    </lineage>
</organism>
<evidence type="ECO:0000256" key="1">
    <source>
        <dbReference type="ARBA" id="ARBA00005525"/>
    </source>
</evidence>
<sequence length="270" mass="27672">MTDPVLPRVLLVGRGKMGGALWSGWLRKGLAPSVVLDRHGTAVPAPHRVAKTPADIPQDFQPDFIILAVKPVAAADAIAAIAPWLPGAVLISVMAGRTVAGLRDIAGRSGCRPPVLRAMPNTPAEIGQGITGAYASDDVSPARRAQAEALLSAVGAVAWVTDEAQIDIVTAISGSGPAYVFLLAELLEKTGLAHGLPAQTARLLARGTVSGAGALLAVSPEESDTLRRNVTSPNGTTAAALSVLMTSEAWPKTIDQAISAAAARARELAQ</sequence>
<dbReference type="InterPro" id="IPR036291">
    <property type="entry name" value="NAD(P)-bd_dom_sf"/>
</dbReference>
<comment type="catalytic activity">
    <reaction evidence="4">
        <text>L-proline + NADP(+) = (S)-1-pyrroline-5-carboxylate + NADPH + 2 H(+)</text>
        <dbReference type="Rhea" id="RHEA:14109"/>
        <dbReference type="ChEBI" id="CHEBI:15378"/>
        <dbReference type="ChEBI" id="CHEBI:17388"/>
        <dbReference type="ChEBI" id="CHEBI:57783"/>
        <dbReference type="ChEBI" id="CHEBI:58349"/>
        <dbReference type="ChEBI" id="CHEBI:60039"/>
        <dbReference type="EC" id="1.5.1.2"/>
    </reaction>
</comment>
<dbReference type="NCBIfam" id="TIGR00112">
    <property type="entry name" value="proC"/>
    <property type="match status" value="1"/>
</dbReference>
<protein>
    <recommendedName>
        <fullName evidence="4 5">Pyrroline-5-carboxylate reductase</fullName>
        <shortName evidence="4">P5C reductase</shortName>
        <shortName evidence="4">P5CR</shortName>
        <ecNumber evidence="4 5">1.5.1.2</ecNumber>
    </recommendedName>
    <alternativeName>
        <fullName evidence="4">PCA reductase</fullName>
    </alternativeName>
</protein>
<evidence type="ECO:0000256" key="3">
    <source>
        <dbReference type="ARBA" id="ARBA00023002"/>
    </source>
</evidence>
<keyword evidence="7" id="KW-1185">Reference proteome</keyword>
<keyword evidence="3 4" id="KW-0560">Oxidoreductase</keyword>
<dbReference type="KEGG" id="nch:A0U93_09205"/>
<dbReference type="Proteomes" id="UP000188604">
    <property type="component" value="Chromosome"/>
</dbReference>
<keyword evidence="2 4" id="KW-0521">NADP</keyword>
<accession>A0A1U9KQU1</accession>
<keyword evidence="4" id="KW-0028">Amino-acid biosynthesis</keyword>
<dbReference type="PANTHER" id="PTHR11645">
    <property type="entry name" value="PYRROLINE-5-CARBOXYLATE REDUCTASE"/>
    <property type="match status" value="1"/>
</dbReference>
<comment type="subcellular location">
    <subcellularLocation>
        <location evidence="4">Cytoplasm</location>
    </subcellularLocation>
</comment>